<sequence>MRGKGRISEGKKKFSLCRLLVARKLRYLNGCFPVKDLIKTVYVGGFNNINNKTQIIADVDMNFCLFKCFEDITCNYVLMCSSPIKQCFLLSGDIDEQHSTDAEYDDCYKMNIERCYNCGIYFNNICQCIGNYTSDKCQCNSGNLWSLILSVLSNSSVDYGTGQELYNSVNAGNGLKVSIINGNPEYTTIYSIEHSGASVSNNIWAITIENVKLNHLNTTDSFLARHRLEISSAQPYASEWSMTFNDRKESVVYFENFAIKWFQENKIGSSPCLEMKNGNVIIGSMTNCLKDINKGADMYLNEEKRTNTKATSVLSTATYLIFLDDFNLIEGIMIRRMVSTSGLIVSVSHILEQTSTNISTIETGGTRWYVESRQTWEKILTFDGSRDVVYGSKDQVYDAAVNGSGFRIVIEHSESVYRYAPIDIVHVYNTTFVVLETGIISSIEFDGDEYRSFQWDGFLSTNGVYETVKWTTGSDLLQCRTIVNYNRLDVFIQN</sequence>
<reference evidence="1 2" key="1">
    <citation type="journal article" date="2013" name="Nature">
        <title>Insights into bilaterian evolution from three spiralian genomes.</title>
        <authorList>
            <person name="Simakov O."/>
            <person name="Marletaz F."/>
            <person name="Cho S.J."/>
            <person name="Edsinger-Gonzales E."/>
            <person name="Havlak P."/>
            <person name="Hellsten U."/>
            <person name="Kuo D.H."/>
            <person name="Larsson T."/>
            <person name="Lv J."/>
            <person name="Arendt D."/>
            <person name="Savage R."/>
            <person name="Osoegawa K."/>
            <person name="de Jong P."/>
            <person name="Grimwood J."/>
            <person name="Chapman J.A."/>
            <person name="Shapiro H."/>
            <person name="Aerts A."/>
            <person name="Otillar R.P."/>
            <person name="Terry A.Y."/>
            <person name="Boore J.L."/>
            <person name="Grigoriev I.V."/>
            <person name="Lindberg D.R."/>
            <person name="Seaver E.C."/>
            <person name="Weisblat D.A."/>
            <person name="Putnam N.H."/>
            <person name="Rokhsar D.S."/>
        </authorList>
    </citation>
    <scope>NUCLEOTIDE SEQUENCE [LARGE SCALE GENOMIC DNA]</scope>
</reference>
<accession>V4A8W2</accession>
<dbReference type="HOGENOM" id="CLU_552405_0_0_1"/>
<protein>
    <submittedName>
        <fullName evidence="1">Uncharacterized protein</fullName>
    </submittedName>
</protein>
<name>V4A8W2_LOTGI</name>
<dbReference type="GeneID" id="20236165"/>
<dbReference type="AlphaFoldDB" id="V4A8W2"/>
<dbReference type="RefSeq" id="XP_009058173.1">
    <property type="nucleotide sequence ID" value="XM_009059925.1"/>
</dbReference>
<keyword evidence="2" id="KW-1185">Reference proteome</keyword>
<organism evidence="1 2">
    <name type="scientific">Lottia gigantea</name>
    <name type="common">Giant owl limpet</name>
    <dbReference type="NCBI Taxonomy" id="225164"/>
    <lineage>
        <taxon>Eukaryota</taxon>
        <taxon>Metazoa</taxon>
        <taxon>Spiralia</taxon>
        <taxon>Lophotrochozoa</taxon>
        <taxon>Mollusca</taxon>
        <taxon>Gastropoda</taxon>
        <taxon>Patellogastropoda</taxon>
        <taxon>Lottioidea</taxon>
        <taxon>Lottiidae</taxon>
        <taxon>Lottia</taxon>
    </lineage>
</organism>
<dbReference type="KEGG" id="lgi:LOTGIDRAFT_153928"/>
<evidence type="ECO:0000313" key="2">
    <source>
        <dbReference type="Proteomes" id="UP000030746"/>
    </source>
</evidence>
<proteinExistence type="predicted"/>
<dbReference type="CTD" id="20236165"/>
<evidence type="ECO:0000313" key="1">
    <source>
        <dbReference type="EMBL" id="ESO91485.1"/>
    </source>
</evidence>
<dbReference type="Proteomes" id="UP000030746">
    <property type="component" value="Unassembled WGS sequence"/>
</dbReference>
<dbReference type="EMBL" id="KB202283">
    <property type="protein sequence ID" value="ESO91485.1"/>
    <property type="molecule type" value="Genomic_DNA"/>
</dbReference>
<gene>
    <name evidence="1" type="ORF">LOTGIDRAFT_153928</name>
</gene>